<evidence type="ECO:0000313" key="2">
    <source>
        <dbReference type="Proteomes" id="UP000499080"/>
    </source>
</evidence>
<dbReference type="AlphaFoldDB" id="A0A4Y2F5A2"/>
<evidence type="ECO:0000313" key="1">
    <source>
        <dbReference type="EMBL" id="GBM35506.1"/>
    </source>
</evidence>
<protein>
    <submittedName>
        <fullName evidence="1">Uncharacterized protein</fullName>
    </submittedName>
</protein>
<sequence length="93" mass="10801">MEADKFMEREEGDLVRRSCLLTEQHRRSEGEEESHRSSGRECHVHPLHVKVAPQNKGDCSISCNLLLMAFKMEEGIWTDIFFSVFKRNFSTKG</sequence>
<organism evidence="1 2">
    <name type="scientific">Araneus ventricosus</name>
    <name type="common">Orbweaver spider</name>
    <name type="synonym">Epeira ventricosa</name>
    <dbReference type="NCBI Taxonomy" id="182803"/>
    <lineage>
        <taxon>Eukaryota</taxon>
        <taxon>Metazoa</taxon>
        <taxon>Ecdysozoa</taxon>
        <taxon>Arthropoda</taxon>
        <taxon>Chelicerata</taxon>
        <taxon>Arachnida</taxon>
        <taxon>Araneae</taxon>
        <taxon>Araneomorphae</taxon>
        <taxon>Entelegynae</taxon>
        <taxon>Araneoidea</taxon>
        <taxon>Araneidae</taxon>
        <taxon>Araneus</taxon>
    </lineage>
</organism>
<keyword evidence="2" id="KW-1185">Reference proteome</keyword>
<accession>A0A4Y2F5A2</accession>
<proteinExistence type="predicted"/>
<reference evidence="1 2" key="1">
    <citation type="journal article" date="2019" name="Sci. Rep.">
        <title>Orb-weaving spider Araneus ventricosus genome elucidates the spidroin gene catalogue.</title>
        <authorList>
            <person name="Kono N."/>
            <person name="Nakamura H."/>
            <person name="Ohtoshi R."/>
            <person name="Moran D.A.P."/>
            <person name="Shinohara A."/>
            <person name="Yoshida Y."/>
            <person name="Fujiwara M."/>
            <person name="Mori M."/>
            <person name="Tomita M."/>
            <person name="Arakawa K."/>
        </authorList>
    </citation>
    <scope>NUCLEOTIDE SEQUENCE [LARGE SCALE GENOMIC DNA]</scope>
</reference>
<dbReference type="EMBL" id="BGPR01000786">
    <property type="protein sequence ID" value="GBM35506.1"/>
    <property type="molecule type" value="Genomic_DNA"/>
</dbReference>
<name>A0A4Y2F5A2_ARAVE</name>
<dbReference type="Proteomes" id="UP000499080">
    <property type="component" value="Unassembled WGS sequence"/>
</dbReference>
<gene>
    <name evidence="1" type="ORF">AVEN_257203_1</name>
</gene>
<comment type="caution">
    <text evidence="1">The sequence shown here is derived from an EMBL/GenBank/DDBJ whole genome shotgun (WGS) entry which is preliminary data.</text>
</comment>